<dbReference type="InterPro" id="IPR011051">
    <property type="entry name" value="RmlC_Cupin_sf"/>
</dbReference>
<dbReference type="eggNOG" id="COG3450">
    <property type="taxonomic scope" value="Bacteria"/>
</dbReference>
<dbReference type="Gene3D" id="2.60.120.10">
    <property type="entry name" value="Jelly Rolls"/>
    <property type="match status" value="2"/>
</dbReference>
<dbReference type="PANTHER" id="PTHR40943:SF1">
    <property type="entry name" value="CYTOPLASMIC PROTEIN"/>
    <property type="match status" value="1"/>
</dbReference>
<protein>
    <recommendedName>
        <fullName evidence="1">(S)-ureidoglycine aminohydrolase cupin domain-containing protein</fullName>
    </recommendedName>
</protein>
<accession>Q2G4V0</accession>
<evidence type="ECO:0000313" key="2">
    <source>
        <dbReference type="EMBL" id="ABD27123.1"/>
    </source>
</evidence>
<feature type="domain" description="(S)-ureidoglycine aminohydrolase cupin" evidence="1">
    <location>
        <begin position="160"/>
        <end position="233"/>
    </location>
</feature>
<organism evidence="2 3">
    <name type="scientific">Novosphingobium aromaticivorans (strain ATCC 700278 / DSM 12444 / CCUG 56034 / CIP 105152 / NBRC 16084 / F199)</name>
    <dbReference type="NCBI Taxonomy" id="279238"/>
    <lineage>
        <taxon>Bacteria</taxon>
        <taxon>Pseudomonadati</taxon>
        <taxon>Pseudomonadota</taxon>
        <taxon>Alphaproteobacteria</taxon>
        <taxon>Sphingomonadales</taxon>
        <taxon>Sphingomonadaceae</taxon>
        <taxon>Novosphingobium</taxon>
    </lineage>
</organism>
<dbReference type="STRING" id="279238.Saro_2687"/>
<dbReference type="InterPro" id="IPR014710">
    <property type="entry name" value="RmlC-like_jellyroll"/>
</dbReference>
<gene>
    <name evidence="2" type="ordered locus">Saro_2687</name>
</gene>
<dbReference type="EMBL" id="CP000248">
    <property type="protein sequence ID" value="ABD27123.1"/>
    <property type="molecule type" value="Genomic_DNA"/>
</dbReference>
<dbReference type="RefSeq" id="WP_011446329.1">
    <property type="nucleotide sequence ID" value="NC_007794.1"/>
</dbReference>
<dbReference type="SUPFAM" id="SSF51182">
    <property type="entry name" value="RmlC-like cupins"/>
    <property type="match status" value="1"/>
</dbReference>
<reference evidence="3" key="1">
    <citation type="submission" date="2006-01" db="EMBL/GenBank/DDBJ databases">
        <title>Complete sequence of Novosphingobium aromaticivorans DSM 12444.</title>
        <authorList>
            <consortium name="US DOE Joint Genome Institute"/>
            <person name="Copeland A."/>
            <person name="Lucas S."/>
            <person name="Lapidus A."/>
            <person name="Barry K."/>
            <person name="Detter J.C."/>
            <person name="Glavina T."/>
            <person name="Hammon N."/>
            <person name="Israni S."/>
            <person name="Pitluck S."/>
            <person name="Chain P."/>
            <person name="Malfatti S."/>
            <person name="Shin M."/>
            <person name="Vergez L."/>
            <person name="Schmutz J."/>
            <person name="Larimer F."/>
            <person name="Land M."/>
            <person name="Kyrpides N."/>
            <person name="Ivanova N."/>
            <person name="Fredrickson J."/>
            <person name="Balkwill D."/>
            <person name="Romine M.F."/>
            <person name="Richardson P."/>
        </authorList>
    </citation>
    <scope>NUCLEOTIDE SEQUENCE [LARGE SCALE GENOMIC DNA]</scope>
    <source>
        <strain evidence="3">ATCC 700278 / DSM 12444 / CCUG 56034 / CIP 105152 / NBRC 16084 / F199</strain>
    </source>
</reference>
<evidence type="ECO:0000313" key="3">
    <source>
        <dbReference type="Proteomes" id="UP000009134"/>
    </source>
</evidence>
<sequence>MTAAADTIRSFIDLRDFAARTDLPAATGDGAWTANRTSLPLPEGPVSIAVLRLGGKGAEAALAADEFVIVLEGALLVEHHGEAFEIPAGKSAVIPAGVAFDWTARAATTAVVMRCASGPAGADKPVPIDESAELAPSGAPLAELLVGPTPSCRNFTDYRSENGEFVCGTWDSTPYHRLSMPYRHYELMHLLQGAVTFVDGAGREATFGEGDVFLVEQGAHCSWESRVHVKKVYAIYRPAS</sequence>
<dbReference type="InterPro" id="IPR008579">
    <property type="entry name" value="UGlyAH_Cupin_dom"/>
</dbReference>
<keyword evidence="3" id="KW-1185">Reference proteome</keyword>
<dbReference type="HOGENOM" id="CLU_087267_0_0_5"/>
<dbReference type="PANTHER" id="PTHR40943">
    <property type="entry name" value="CYTOPLASMIC PROTEIN-RELATED"/>
    <property type="match status" value="1"/>
</dbReference>
<evidence type="ECO:0000259" key="1">
    <source>
        <dbReference type="Pfam" id="PF05899"/>
    </source>
</evidence>
<name>Q2G4V0_NOVAD</name>
<proteinExistence type="predicted"/>
<dbReference type="AlphaFoldDB" id="Q2G4V0"/>
<dbReference type="Pfam" id="PF05899">
    <property type="entry name" value="Cupin_3"/>
    <property type="match status" value="1"/>
</dbReference>
<dbReference type="KEGG" id="nar:Saro_2687"/>
<dbReference type="Proteomes" id="UP000009134">
    <property type="component" value="Chromosome"/>
</dbReference>